<gene>
    <name evidence="1" type="ORF">GCM10017771_21550</name>
</gene>
<dbReference type="EMBL" id="BNAT01000006">
    <property type="protein sequence ID" value="GHH86063.1"/>
    <property type="molecule type" value="Genomic_DNA"/>
</dbReference>
<comment type="caution">
    <text evidence="1">The sequence shown here is derived from an EMBL/GenBank/DDBJ whole genome shotgun (WGS) entry which is preliminary data.</text>
</comment>
<reference evidence="1" key="2">
    <citation type="submission" date="2020-09" db="EMBL/GenBank/DDBJ databases">
        <authorList>
            <person name="Sun Q."/>
            <person name="Zhou Y."/>
        </authorList>
    </citation>
    <scope>NUCLEOTIDE SEQUENCE</scope>
    <source>
        <strain evidence="1">CGMCC 4.7403</strain>
    </source>
</reference>
<accession>A0A919GKA6</accession>
<organism evidence="1 2">
    <name type="scientific">Streptomyces capitiformicae</name>
    <dbReference type="NCBI Taxonomy" id="2014920"/>
    <lineage>
        <taxon>Bacteria</taxon>
        <taxon>Bacillati</taxon>
        <taxon>Actinomycetota</taxon>
        <taxon>Actinomycetes</taxon>
        <taxon>Kitasatosporales</taxon>
        <taxon>Streptomycetaceae</taxon>
        <taxon>Streptomyces</taxon>
    </lineage>
</organism>
<dbReference type="Proteomes" id="UP000603227">
    <property type="component" value="Unassembled WGS sequence"/>
</dbReference>
<evidence type="ECO:0000313" key="2">
    <source>
        <dbReference type="Proteomes" id="UP000603227"/>
    </source>
</evidence>
<protein>
    <recommendedName>
        <fullName evidence="3">Calcium-binding protein</fullName>
    </recommendedName>
</protein>
<sequence length="255" mass="27344">MLNAPAANAADTGITVSDIVINKGKPIVVGTSQVVEPPISFNIALPTGYSTADPSRYDAYPFLYRGTITTAADTGENFIQPGSYTCYEIDSKHARCEGNLYIDPHPSQEHVDSNSDATTWKVGVSLRLWKADGGLKTEELETRSKTAQLKRAAKATVNASPEPVAKGRTITVTGKLTRANWSTKTYDAYGGRTVSLQFRAKGTDTFTTVKKVTTSSTGGLKTTVTASTDGSYRWVYYGNSTTGRATSAADYVDVL</sequence>
<evidence type="ECO:0008006" key="3">
    <source>
        <dbReference type="Google" id="ProtNLM"/>
    </source>
</evidence>
<dbReference type="AlphaFoldDB" id="A0A919GKA6"/>
<evidence type="ECO:0000313" key="1">
    <source>
        <dbReference type="EMBL" id="GHH86063.1"/>
    </source>
</evidence>
<keyword evidence="2" id="KW-1185">Reference proteome</keyword>
<reference evidence="1" key="1">
    <citation type="journal article" date="2014" name="Int. J. Syst. Evol. Microbiol.">
        <title>Complete genome sequence of Corynebacterium casei LMG S-19264T (=DSM 44701T), isolated from a smear-ripened cheese.</title>
        <authorList>
            <consortium name="US DOE Joint Genome Institute (JGI-PGF)"/>
            <person name="Walter F."/>
            <person name="Albersmeier A."/>
            <person name="Kalinowski J."/>
            <person name="Ruckert C."/>
        </authorList>
    </citation>
    <scope>NUCLEOTIDE SEQUENCE</scope>
    <source>
        <strain evidence="1">CGMCC 4.7403</strain>
    </source>
</reference>
<proteinExistence type="predicted"/>
<name>A0A919GKA6_9ACTN</name>